<proteinExistence type="predicted"/>
<dbReference type="AlphaFoldDB" id="A0A816Q4N1"/>
<name>A0A816Q4N1_BRANA</name>
<gene>
    <name evidence="1" type="ORF">DARMORV10_C06P06780.1</name>
</gene>
<reference evidence="1" key="1">
    <citation type="submission" date="2021-01" db="EMBL/GenBank/DDBJ databases">
        <authorList>
            <consortium name="Genoscope - CEA"/>
            <person name="William W."/>
        </authorList>
    </citation>
    <scope>NUCLEOTIDE SEQUENCE</scope>
</reference>
<dbReference type="Proteomes" id="UP001295469">
    <property type="component" value="Chromosome C06"/>
</dbReference>
<organism evidence="1">
    <name type="scientific">Brassica napus</name>
    <name type="common">Rape</name>
    <dbReference type="NCBI Taxonomy" id="3708"/>
    <lineage>
        <taxon>Eukaryota</taxon>
        <taxon>Viridiplantae</taxon>
        <taxon>Streptophyta</taxon>
        <taxon>Embryophyta</taxon>
        <taxon>Tracheophyta</taxon>
        <taxon>Spermatophyta</taxon>
        <taxon>Magnoliopsida</taxon>
        <taxon>eudicotyledons</taxon>
        <taxon>Gunneridae</taxon>
        <taxon>Pentapetalae</taxon>
        <taxon>rosids</taxon>
        <taxon>malvids</taxon>
        <taxon>Brassicales</taxon>
        <taxon>Brassicaceae</taxon>
        <taxon>Brassiceae</taxon>
        <taxon>Brassica</taxon>
    </lineage>
</organism>
<dbReference type="EMBL" id="HG994370">
    <property type="protein sequence ID" value="CAF2055301.1"/>
    <property type="molecule type" value="Genomic_DNA"/>
</dbReference>
<sequence length="136" mass="15434">RLSRFRFERNCVQHRRIPLAGLGGESNTWKMFKVDEETGTASIVLMNRDLAAADVMLRRRGEIRLVVGASKMVWLVQLLANSVKMGLQIFHAEEDNGSDPVYMEATGDRFKDLVRAMLQPVLILVRLKLGMTFVSK</sequence>
<feature type="non-terminal residue" evidence="1">
    <location>
        <position position="1"/>
    </location>
</feature>
<evidence type="ECO:0000313" key="1">
    <source>
        <dbReference type="EMBL" id="CAF2055301.1"/>
    </source>
</evidence>
<protein>
    <submittedName>
        <fullName evidence="1">(rape) hypothetical protein</fullName>
    </submittedName>
</protein>
<accession>A0A816Q4N1</accession>